<dbReference type="Pfam" id="PF00639">
    <property type="entry name" value="Rotamase"/>
    <property type="match status" value="1"/>
</dbReference>
<organism evidence="4 5">
    <name type="scientific">Paludibacter propionicigenes (strain DSM 17365 / JCM 13257 / WB4)</name>
    <dbReference type="NCBI Taxonomy" id="694427"/>
    <lineage>
        <taxon>Bacteria</taxon>
        <taxon>Pseudomonadati</taxon>
        <taxon>Bacteroidota</taxon>
        <taxon>Bacteroidia</taxon>
        <taxon>Bacteroidales</taxon>
        <taxon>Paludibacteraceae</taxon>
        <taxon>Paludibacter</taxon>
    </lineage>
</organism>
<accession>E4T5M8</accession>
<proteinExistence type="predicted"/>
<dbReference type="KEGG" id="ppn:Palpr_1883"/>
<evidence type="ECO:0000313" key="4">
    <source>
        <dbReference type="EMBL" id="ADQ80022.1"/>
    </source>
</evidence>
<dbReference type="PANTHER" id="PTHR47245:SF2">
    <property type="entry name" value="PEPTIDYL-PROLYL CIS-TRANS ISOMERASE HP_0175-RELATED"/>
    <property type="match status" value="1"/>
</dbReference>
<dbReference type="InterPro" id="IPR000297">
    <property type="entry name" value="PPIase_PpiC"/>
</dbReference>
<evidence type="ECO:0000313" key="5">
    <source>
        <dbReference type="Proteomes" id="UP000008718"/>
    </source>
</evidence>
<dbReference type="GO" id="GO:0003755">
    <property type="term" value="F:peptidyl-prolyl cis-trans isomerase activity"/>
    <property type="evidence" value="ECO:0007669"/>
    <property type="project" value="UniProtKB-KW"/>
</dbReference>
<protein>
    <submittedName>
        <fullName evidence="4">PpiC-type peptidyl-prolyl cis-trans isomerase</fullName>
    </submittedName>
</protein>
<dbReference type="PROSITE" id="PS50198">
    <property type="entry name" value="PPIC_PPIASE_2"/>
    <property type="match status" value="2"/>
</dbReference>
<dbReference type="Pfam" id="PF13616">
    <property type="entry name" value="Rotamase_3"/>
    <property type="match status" value="1"/>
</dbReference>
<dbReference type="Proteomes" id="UP000008718">
    <property type="component" value="Chromosome"/>
</dbReference>
<keyword evidence="2" id="KW-0732">Signal</keyword>
<name>E4T5M8_PALPW</name>
<evidence type="ECO:0000256" key="1">
    <source>
        <dbReference type="PROSITE-ProRule" id="PRU00278"/>
    </source>
</evidence>
<feature type="domain" description="PpiC" evidence="3">
    <location>
        <begin position="226"/>
        <end position="328"/>
    </location>
</feature>
<feature type="domain" description="PpiC" evidence="3">
    <location>
        <begin position="120"/>
        <end position="221"/>
    </location>
</feature>
<dbReference type="eggNOG" id="COG0760">
    <property type="taxonomic scope" value="Bacteria"/>
</dbReference>
<reference key="1">
    <citation type="submission" date="2010-11" db="EMBL/GenBank/DDBJ databases">
        <title>The complete genome of Paludibacter propionicigenes DSM 17365.</title>
        <authorList>
            <consortium name="US DOE Joint Genome Institute (JGI-PGF)"/>
            <person name="Lucas S."/>
            <person name="Copeland A."/>
            <person name="Lapidus A."/>
            <person name="Bruce D."/>
            <person name="Goodwin L."/>
            <person name="Pitluck S."/>
            <person name="Kyrpides N."/>
            <person name="Mavromatis K."/>
            <person name="Ivanova N."/>
            <person name="Munk A.C."/>
            <person name="Brettin T."/>
            <person name="Detter J.C."/>
            <person name="Han C."/>
            <person name="Tapia R."/>
            <person name="Land M."/>
            <person name="Hauser L."/>
            <person name="Markowitz V."/>
            <person name="Cheng J.-F."/>
            <person name="Hugenholtz P."/>
            <person name="Woyke T."/>
            <person name="Wu D."/>
            <person name="Gronow S."/>
            <person name="Wellnitz S."/>
            <person name="Brambilla E."/>
            <person name="Klenk H.-P."/>
            <person name="Eisen J.A."/>
        </authorList>
    </citation>
    <scope>NUCLEOTIDE SEQUENCE</scope>
    <source>
        <strain>WB4</strain>
    </source>
</reference>
<dbReference type="InterPro" id="IPR046357">
    <property type="entry name" value="PPIase_dom_sf"/>
</dbReference>
<dbReference type="PANTHER" id="PTHR47245">
    <property type="entry name" value="PEPTIDYLPROLYL ISOMERASE"/>
    <property type="match status" value="1"/>
</dbReference>
<dbReference type="OrthoDB" id="14196at2"/>
<dbReference type="AlphaFoldDB" id="E4T5M8"/>
<evidence type="ECO:0000256" key="2">
    <source>
        <dbReference type="SAM" id="SignalP"/>
    </source>
</evidence>
<feature type="signal peptide" evidence="2">
    <location>
        <begin position="1"/>
        <end position="20"/>
    </location>
</feature>
<sequence>MKSSVIAFLTFWALSVGSFAQTSDPVLMTINGKPVSKSEFEYIYNKNNTNNSLDKKTLDEYVELFINFKLKVEEAKKQGIDTTEAFISELSGYRSQLTRPYLTDPKVDEILLREAYERSKEDVDVSHILIRIPQNALPADTLKAWNEINTIWRRLEHENFSRVAKEISQDESAEKNSGRLGWISVFRTVYPFESAAYNTPVGSYSKPIRTAFGYHIVKVHARRKTLGDVLVSHIMILTNKGDDFLNKRAKTTIDSLYRRLIAGEDFGALARKYSQDKTTSSKNGELPWFGSGRMVPEFEKAAFALKNVGEISKPIQTNGGWHILKLLDKKGIASFDELKADLERKVKRDDRSKSGQQVFLAKLRNEYNYKLIPASLNEFYKLAASKKLTDSTFIVEATKLNKPIFSFASKNYSQVDFAKFLKENPVSEKSSPKEIIDEKLDEYVDQELLDYEDSQLENKYEDFRLLMQEYHDGILLFEVSNREVWDKASRDTKGLTKYFNSHKADYKWEKPHFKGYVVLCKDKETLSEAKQIIKKSPKDSIEKFLRARLNEPIQRAKIEKGLFVQGENKVVDDQIFKSNDKYIPTAEYPYFYVSGKLLKTKPEDFSDVRGLVTADYQEYLDKAWIKALREKYEVVVDQNVLKTVKKN</sequence>
<gene>
    <name evidence="4" type="ordered locus">Palpr_1883</name>
</gene>
<dbReference type="Gene3D" id="3.10.50.40">
    <property type="match status" value="2"/>
</dbReference>
<dbReference type="RefSeq" id="WP_013445391.1">
    <property type="nucleotide sequence ID" value="NC_014734.1"/>
</dbReference>
<dbReference type="SUPFAM" id="SSF109998">
    <property type="entry name" value="Triger factor/SurA peptide-binding domain-like"/>
    <property type="match status" value="1"/>
</dbReference>
<keyword evidence="1 4" id="KW-0413">Isomerase</keyword>
<feature type="chain" id="PRO_5003186876" evidence="2">
    <location>
        <begin position="21"/>
        <end position="647"/>
    </location>
</feature>
<dbReference type="SUPFAM" id="SSF54534">
    <property type="entry name" value="FKBP-like"/>
    <property type="match status" value="2"/>
</dbReference>
<keyword evidence="1" id="KW-0697">Rotamase</keyword>
<dbReference type="HOGENOM" id="CLU_019451_0_0_10"/>
<dbReference type="InterPro" id="IPR050245">
    <property type="entry name" value="PrsA_foldase"/>
</dbReference>
<dbReference type="STRING" id="694427.Palpr_1883"/>
<dbReference type="InterPro" id="IPR027304">
    <property type="entry name" value="Trigger_fact/SurA_dom_sf"/>
</dbReference>
<reference evidence="4 5" key="2">
    <citation type="journal article" date="2011" name="Stand. Genomic Sci.">
        <title>Complete genome sequence of Paludibacter propionicigenes type strain (WB4).</title>
        <authorList>
            <person name="Gronow S."/>
            <person name="Munk C."/>
            <person name="Lapidus A."/>
            <person name="Nolan M."/>
            <person name="Lucas S."/>
            <person name="Hammon N."/>
            <person name="Deshpande S."/>
            <person name="Cheng J.F."/>
            <person name="Tapia R."/>
            <person name="Han C."/>
            <person name="Goodwin L."/>
            <person name="Pitluck S."/>
            <person name="Liolios K."/>
            <person name="Ivanova N."/>
            <person name="Mavromatis K."/>
            <person name="Mikhailova N."/>
            <person name="Pati A."/>
            <person name="Chen A."/>
            <person name="Palaniappan K."/>
            <person name="Land M."/>
            <person name="Hauser L."/>
            <person name="Chang Y.J."/>
            <person name="Jeffries C.D."/>
            <person name="Brambilla E."/>
            <person name="Rohde M."/>
            <person name="Goker M."/>
            <person name="Detter J.C."/>
            <person name="Woyke T."/>
            <person name="Bristow J."/>
            <person name="Eisen J.A."/>
            <person name="Markowitz V."/>
            <person name="Hugenholtz P."/>
            <person name="Kyrpides N.C."/>
            <person name="Klenk H.P."/>
        </authorList>
    </citation>
    <scope>NUCLEOTIDE SEQUENCE [LARGE SCALE GENOMIC DNA]</scope>
    <source>
        <strain evidence="5">DSM 17365 / JCM 13257 / WB4</strain>
    </source>
</reference>
<dbReference type="EMBL" id="CP002345">
    <property type="protein sequence ID" value="ADQ80022.1"/>
    <property type="molecule type" value="Genomic_DNA"/>
</dbReference>
<keyword evidence="5" id="KW-1185">Reference proteome</keyword>
<evidence type="ECO:0000259" key="3">
    <source>
        <dbReference type="PROSITE" id="PS50198"/>
    </source>
</evidence>